<dbReference type="RefSeq" id="WP_000391652.1">
    <property type="nucleotide sequence ID" value="NZ_CMPU01000146.1"/>
</dbReference>
<reference evidence="9 10" key="1">
    <citation type="submission" date="2017-04" db="EMBL/GenBank/DDBJ databases">
        <authorList>
            <person name="Criscuolo A."/>
        </authorList>
    </citation>
    <scope>NUCLEOTIDE SEQUENCE [LARGE SCALE GENOMIC DNA]</scope>
    <source>
        <strain evidence="9">16-00174</strain>
    </source>
</reference>
<proteinExistence type="inferred from homology"/>
<sequence length="177" mass="21664">MEEKVEELIDIYKQQIYSLCYKLAKTKEDAEDIFQETWIKVFSSRHQLSYVENYKKWITTICIRTFYDFYRKKKRWKDRVLDLFHKEDGGEIEHADDVNISEEFIQKVEAEMIREVIQLLNGKYKTVLVLYYYEQYSYKEMSEILNIPIGTVKYRLNYAKKQMREHLEGFVYEGRQI</sequence>
<evidence type="ECO:0000256" key="2">
    <source>
        <dbReference type="ARBA" id="ARBA00023015"/>
    </source>
</evidence>
<evidence type="ECO:0000259" key="6">
    <source>
        <dbReference type="Pfam" id="PF08281"/>
    </source>
</evidence>
<evidence type="ECO:0000259" key="5">
    <source>
        <dbReference type="Pfam" id="PF04542"/>
    </source>
</evidence>
<dbReference type="GeneID" id="75088548"/>
<dbReference type="Pfam" id="PF08281">
    <property type="entry name" value="Sigma70_r4_2"/>
    <property type="match status" value="1"/>
</dbReference>
<dbReference type="NCBIfam" id="NF009174">
    <property type="entry name" value="PRK12522.1"/>
    <property type="match status" value="1"/>
</dbReference>
<feature type="domain" description="RNA polymerase sigma-70 region 2" evidence="5">
    <location>
        <begin position="8"/>
        <end position="75"/>
    </location>
</feature>
<keyword evidence="4" id="KW-0804">Transcription</keyword>
<dbReference type="GO" id="GO:0006352">
    <property type="term" value="P:DNA-templated transcription initiation"/>
    <property type="evidence" value="ECO:0007669"/>
    <property type="project" value="InterPro"/>
</dbReference>
<keyword evidence="12" id="KW-1185">Reference proteome</keyword>
<dbReference type="InterPro" id="IPR036388">
    <property type="entry name" value="WH-like_DNA-bd_sf"/>
</dbReference>
<dbReference type="EMBL" id="VXCE01000006">
    <property type="protein sequence ID" value="KAA8478415.1"/>
    <property type="molecule type" value="Genomic_DNA"/>
</dbReference>
<evidence type="ECO:0000313" key="8">
    <source>
        <dbReference type="EMBL" id="MDG0941513.1"/>
    </source>
</evidence>
<comment type="similarity">
    <text evidence="1">Belongs to the sigma-70 factor family. ECF subfamily.</text>
</comment>
<evidence type="ECO:0000313" key="12">
    <source>
        <dbReference type="Proteomes" id="UP001221338"/>
    </source>
</evidence>
<dbReference type="Proteomes" id="UP001221338">
    <property type="component" value="Unassembled WGS sequence"/>
</dbReference>
<evidence type="ECO:0000313" key="10">
    <source>
        <dbReference type="Proteomes" id="UP000194422"/>
    </source>
</evidence>
<dbReference type="InterPro" id="IPR014284">
    <property type="entry name" value="RNA_pol_sigma-70_dom"/>
</dbReference>
<organism evidence="7 11">
    <name type="scientific">Bacillus paranthracis</name>
    <dbReference type="NCBI Taxonomy" id="2026186"/>
    <lineage>
        <taxon>Bacteria</taxon>
        <taxon>Bacillati</taxon>
        <taxon>Bacillota</taxon>
        <taxon>Bacilli</taxon>
        <taxon>Bacillales</taxon>
        <taxon>Bacillaceae</taxon>
        <taxon>Bacillus</taxon>
        <taxon>Bacillus cereus group</taxon>
    </lineage>
</organism>
<keyword evidence="3" id="KW-0731">Sigma factor</keyword>
<dbReference type="SUPFAM" id="SSF88659">
    <property type="entry name" value="Sigma3 and sigma4 domains of RNA polymerase sigma factors"/>
    <property type="match status" value="1"/>
</dbReference>
<evidence type="ECO:0000256" key="1">
    <source>
        <dbReference type="ARBA" id="ARBA00010641"/>
    </source>
</evidence>
<dbReference type="NCBIfam" id="TIGR02937">
    <property type="entry name" value="sigma70-ECF"/>
    <property type="match status" value="1"/>
</dbReference>
<protein>
    <submittedName>
        <fullName evidence="7 9">RNA polymerase sigma factor</fullName>
    </submittedName>
</protein>
<keyword evidence="2" id="KW-0805">Transcription regulation</keyword>
<dbReference type="Gene3D" id="1.10.1740.10">
    <property type="match status" value="1"/>
</dbReference>
<dbReference type="InterPro" id="IPR013325">
    <property type="entry name" value="RNA_pol_sigma_r2"/>
</dbReference>
<dbReference type="PANTHER" id="PTHR43133">
    <property type="entry name" value="RNA POLYMERASE ECF-TYPE SIGMA FACTO"/>
    <property type="match status" value="1"/>
</dbReference>
<dbReference type="CDD" id="cd06171">
    <property type="entry name" value="Sigma70_r4"/>
    <property type="match status" value="1"/>
</dbReference>
<dbReference type="AlphaFoldDB" id="A0A5M9GXD2"/>
<dbReference type="SUPFAM" id="SSF88946">
    <property type="entry name" value="Sigma2 domain of RNA polymerase sigma factors"/>
    <property type="match status" value="1"/>
</dbReference>
<comment type="caution">
    <text evidence="7">The sequence shown here is derived from an EMBL/GenBank/DDBJ whole genome shotgun (WGS) entry which is preliminary data.</text>
</comment>
<dbReference type="InterPro" id="IPR013249">
    <property type="entry name" value="RNA_pol_sigma70_r4_t2"/>
</dbReference>
<dbReference type="InterPro" id="IPR007627">
    <property type="entry name" value="RNA_pol_sigma70_r2"/>
</dbReference>
<dbReference type="Proteomes" id="UP000325411">
    <property type="component" value="Unassembled WGS sequence"/>
</dbReference>
<name>A0A5M9GXD2_9BACI</name>
<dbReference type="EMBL" id="JARPRV010000004">
    <property type="protein sequence ID" value="MDG0941513.1"/>
    <property type="molecule type" value="Genomic_DNA"/>
</dbReference>
<dbReference type="GO" id="GO:0003677">
    <property type="term" value="F:DNA binding"/>
    <property type="evidence" value="ECO:0007669"/>
    <property type="project" value="InterPro"/>
</dbReference>
<dbReference type="Proteomes" id="UP000194422">
    <property type="component" value="Unassembled WGS sequence"/>
</dbReference>
<reference evidence="8 12" key="3">
    <citation type="submission" date="2023-03" db="EMBL/GenBank/DDBJ databases">
        <title>Genetic diversity of Bacillus cereus sensu lato isolates from Slovenia.</title>
        <authorList>
            <person name="Abdelli M."/>
        </authorList>
    </citation>
    <scope>NUCLEOTIDE SEQUENCE [LARGE SCALE GENOMIC DNA]</scope>
    <source>
        <strain evidence="8 12">SIBC61B</strain>
    </source>
</reference>
<evidence type="ECO:0000256" key="4">
    <source>
        <dbReference type="ARBA" id="ARBA00023163"/>
    </source>
</evidence>
<dbReference type="InterPro" id="IPR039425">
    <property type="entry name" value="RNA_pol_sigma-70-like"/>
</dbReference>
<dbReference type="GO" id="GO:0016987">
    <property type="term" value="F:sigma factor activity"/>
    <property type="evidence" value="ECO:0007669"/>
    <property type="project" value="UniProtKB-KW"/>
</dbReference>
<evidence type="ECO:0000313" key="11">
    <source>
        <dbReference type="Proteomes" id="UP000325411"/>
    </source>
</evidence>
<evidence type="ECO:0000313" key="9">
    <source>
        <dbReference type="EMBL" id="SMD98986.1"/>
    </source>
</evidence>
<gene>
    <name evidence="9" type="primary">sigW_2</name>
    <name evidence="9" type="ORF">BACERE00174_02604</name>
    <name evidence="7" type="ORF">FYW06_11700</name>
    <name evidence="8" type="ORF">P6U22_09925</name>
</gene>
<dbReference type="PANTHER" id="PTHR43133:SF60">
    <property type="entry name" value="RNA POLYMERASE SIGMA FACTOR SIGV"/>
    <property type="match status" value="1"/>
</dbReference>
<evidence type="ECO:0000313" key="7">
    <source>
        <dbReference type="EMBL" id="KAA8478415.1"/>
    </source>
</evidence>
<feature type="domain" description="RNA polymerase sigma factor 70 region 4 type 2" evidence="6">
    <location>
        <begin position="111"/>
        <end position="163"/>
    </location>
</feature>
<evidence type="ECO:0000256" key="3">
    <source>
        <dbReference type="ARBA" id="ARBA00023082"/>
    </source>
</evidence>
<accession>A0A5M9GXD2</accession>
<dbReference type="Gene3D" id="1.10.10.10">
    <property type="entry name" value="Winged helix-like DNA-binding domain superfamily/Winged helix DNA-binding domain"/>
    <property type="match status" value="1"/>
</dbReference>
<dbReference type="Pfam" id="PF04542">
    <property type="entry name" value="Sigma70_r2"/>
    <property type="match status" value="1"/>
</dbReference>
<reference evidence="7 11" key="2">
    <citation type="submission" date="2019-09" db="EMBL/GenBank/DDBJ databases">
        <authorList>
            <person name="Geng P."/>
            <person name="Wan X."/>
            <person name="Zhou G."/>
            <person name="Yuan Z."/>
            <person name="Hu X."/>
        </authorList>
    </citation>
    <scope>NUCLEOTIDE SEQUENCE [LARGE SCALE GENOMIC DNA]</scope>
    <source>
        <strain evidence="7 11">EFR-4</strain>
    </source>
</reference>
<dbReference type="EMBL" id="FWYW01000069">
    <property type="protein sequence ID" value="SMD98986.1"/>
    <property type="molecule type" value="Genomic_DNA"/>
</dbReference>
<dbReference type="InterPro" id="IPR013324">
    <property type="entry name" value="RNA_pol_sigma_r3/r4-like"/>
</dbReference>